<keyword evidence="1" id="KW-1133">Transmembrane helix</keyword>
<keyword evidence="1" id="KW-0812">Transmembrane</keyword>
<evidence type="ECO:0000256" key="1">
    <source>
        <dbReference type="SAM" id="Phobius"/>
    </source>
</evidence>
<dbReference type="Pfam" id="PF02405">
    <property type="entry name" value="MlaE"/>
    <property type="match status" value="1"/>
</dbReference>
<organism evidence="2 3">
    <name type="scientific">Paraconexibacter antarcticus</name>
    <dbReference type="NCBI Taxonomy" id="2949664"/>
    <lineage>
        <taxon>Bacteria</taxon>
        <taxon>Bacillati</taxon>
        <taxon>Actinomycetota</taxon>
        <taxon>Thermoleophilia</taxon>
        <taxon>Solirubrobacterales</taxon>
        <taxon>Paraconexibacteraceae</taxon>
        <taxon>Paraconexibacter</taxon>
    </lineage>
</organism>
<dbReference type="Proteomes" id="UP001056035">
    <property type="component" value="Chromosome"/>
</dbReference>
<name>A0ABY5E202_9ACTN</name>
<feature type="transmembrane region" description="Helical" evidence="1">
    <location>
        <begin position="128"/>
        <end position="158"/>
    </location>
</feature>
<feature type="transmembrane region" description="Helical" evidence="1">
    <location>
        <begin position="68"/>
        <end position="96"/>
    </location>
</feature>
<dbReference type="InterPro" id="IPR030802">
    <property type="entry name" value="Permease_MalE"/>
</dbReference>
<keyword evidence="1" id="KW-0472">Membrane</keyword>
<feature type="transmembrane region" description="Helical" evidence="1">
    <location>
        <begin position="178"/>
        <end position="201"/>
    </location>
</feature>
<dbReference type="RefSeq" id="WP_254573521.1">
    <property type="nucleotide sequence ID" value="NZ_CP098502.1"/>
</dbReference>
<feature type="transmembrane region" description="Helical" evidence="1">
    <location>
        <begin position="23"/>
        <end position="48"/>
    </location>
</feature>
<gene>
    <name evidence="2" type="ORF">NBH00_11810</name>
</gene>
<reference evidence="2 3" key="1">
    <citation type="submission" date="2022-06" db="EMBL/GenBank/DDBJ databases">
        <title>Paraconexibacter antarcticus.</title>
        <authorList>
            <person name="Kim C.S."/>
        </authorList>
    </citation>
    <scope>NUCLEOTIDE SEQUENCE [LARGE SCALE GENOMIC DNA]</scope>
    <source>
        <strain evidence="2 3">02-257</strain>
    </source>
</reference>
<keyword evidence="3" id="KW-1185">Reference proteome</keyword>
<feature type="transmembrane region" description="Helical" evidence="1">
    <location>
        <begin position="213"/>
        <end position="237"/>
    </location>
</feature>
<evidence type="ECO:0000313" key="2">
    <source>
        <dbReference type="EMBL" id="UTI66867.1"/>
    </source>
</evidence>
<accession>A0ABY5E202</accession>
<proteinExistence type="predicted"/>
<dbReference type="PANTHER" id="PTHR30188">
    <property type="entry name" value="ABC TRANSPORTER PERMEASE PROTEIN-RELATED"/>
    <property type="match status" value="1"/>
</dbReference>
<sequence length="247" mass="25782">MTALALQAMIAAVRSPDQWRRQFVLQCVFILKVAALPIAVSIAAWGFSGPGLQAGNFLVTFGTIDRSGGFMVVAIVREFGTFVTATVVAGIVGTTITAELGARSIRGELDALQVLGVHPIGEMVTPRILALTLMMMALDVLALICGVAGGYVASVGVLGGTTGAFFVNFFANTTFLDLVASVVKVGIFGFLIGTICCYKGLNVKGGAQGVGRAVNEAVVACLIAIFFVNLVYTQFFLAAFPDVGVFR</sequence>
<evidence type="ECO:0000313" key="3">
    <source>
        <dbReference type="Proteomes" id="UP001056035"/>
    </source>
</evidence>
<dbReference type="PANTHER" id="PTHR30188:SF4">
    <property type="entry name" value="PROTEIN TRIGALACTOSYLDIACYLGLYCEROL 1, CHLOROPLASTIC"/>
    <property type="match status" value="1"/>
</dbReference>
<protein>
    <submittedName>
        <fullName evidence="2">ABC transporter permease</fullName>
    </submittedName>
</protein>
<dbReference type="EMBL" id="CP098502">
    <property type="protein sequence ID" value="UTI66867.1"/>
    <property type="molecule type" value="Genomic_DNA"/>
</dbReference>